<keyword evidence="7" id="KW-1185">Reference proteome</keyword>
<evidence type="ECO:0000256" key="1">
    <source>
        <dbReference type="ARBA" id="ARBA00022723"/>
    </source>
</evidence>
<dbReference type="OrthoDB" id="6088515at2759"/>
<dbReference type="Gene3D" id="6.10.140.2220">
    <property type="match status" value="1"/>
</dbReference>
<reference evidence="6" key="1">
    <citation type="submission" date="2021-10" db="EMBL/GenBank/DDBJ databases">
        <title>Tropical sea cucumber genome reveals ecological adaptation and Cuvierian tubules defense mechanism.</title>
        <authorList>
            <person name="Chen T."/>
        </authorList>
    </citation>
    <scope>NUCLEOTIDE SEQUENCE</scope>
    <source>
        <strain evidence="6">Nanhai2018</strain>
        <tissue evidence="6">Muscle</tissue>
    </source>
</reference>
<evidence type="ECO:0000313" key="7">
    <source>
        <dbReference type="Proteomes" id="UP001152320"/>
    </source>
</evidence>
<dbReference type="AlphaFoldDB" id="A0A9Q1B9L4"/>
<dbReference type="EMBL" id="JAIZAY010000444">
    <property type="protein sequence ID" value="KAJ8018320.1"/>
    <property type="molecule type" value="Genomic_DNA"/>
</dbReference>
<name>A0A9Q1B9L4_HOLLE</name>
<dbReference type="InterPro" id="IPR002893">
    <property type="entry name" value="Znf_MYND"/>
</dbReference>
<dbReference type="PROSITE" id="PS50865">
    <property type="entry name" value="ZF_MYND_2"/>
    <property type="match status" value="1"/>
</dbReference>
<evidence type="ECO:0000256" key="3">
    <source>
        <dbReference type="ARBA" id="ARBA00022833"/>
    </source>
</evidence>
<keyword evidence="2 4" id="KW-0863">Zinc-finger</keyword>
<dbReference type="Proteomes" id="UP001152320">
    <property type="component" value="Unassembled WGS sequence"/>
</dbReference>
<comment type="caution">
    <text evidence="6">The sequence shown here is derived from an EMBL/GenBank/DDBJ whole genome shotgun (WGS) entry which is preliminary data.</text>
</comment>
<evidence type="ECO:0000259" key="5">
    <source>
        <dbReference type="PROSITE" id="PS50865"/>
    </source>
</evidence>
<feature type="domain" description="MYND-type" evidence="5">
    <location>
        <begin position="57"/>
        <end position="94"/>
    </location>
</feature>
<accession>A0A9Q1B9L4</accession>
<evidence type="ECO:0000313" key="6">
    <source>
        <dbReference type="EMBL" id="KAJ8018320.1"/>
    </source>
</evidence>
<dbReference type="SUPFAM" id="SSF144232">
    <property type="entry name" value="HIT/MYND zinc finger-like"/>
    <property type="match status" value="2"/>
</dbReference>
<dbReference type="GO" id="GO:0008270">
    <property type="term" value="F:zinc ion binding"/>
    <property type="evidence" value="ECO:0007669"/>
    <property type="project" value="UniProtKB-KW"/>
</dbReference>
<keyword evidence="3" id="KW-0862">Zinc</keyword>
<evidence type="ECO:0000256" key="4">
    <source>
        <dbReference type="PROSITE-ProRule" id="PRU00134"/>
    </source>
</evidence>
<keyword evidence="1" id="KW-0479">Metal-binding</keyword>
<gene>
    <name evidence="6" type="ORF">HOLleu_43756</name>
</gene>
<dbReference type="PROSITE" id="PS01360">
    <property type="entry name" value="ZF_MYND_1"/>
    <property type="match status" value="1"/>
</dbReference>
<organism evidence="6 7">
    <name type="scientific">Holothuria leucospilota</name>
    <name type="common">Black long sea cucumber</name>
    <name type="synonym">Mertensiothuria leucospilota</name>
    <dbReference type="NCBI Taxonomy" id="206669"/>
    <lineage>
        <taxon>Eukaryota</taxon>
        <taxon>Metazoa</taxon>
        <taxon>Echinodermata</taxon>
        <taxon>Eleutherozoa</taxon>
        <taxon>Echinozoa</taxon>
        <taxon>Holothuroidea</taxon>
        <taxon>Aspidochirotacea</taxon>
        <taxon>Aspidochirotida</taxon>
        <taxon>Holothuriidae</taxon>
        <taxon>Holothuria</taxon>
    </lineage>
</organism>
<sequence length="112" mass="12930">MDVKPGLCWRCETRLQSKKELCFLCKIAVYCSTKCLERDEARHGSVECKMWSRINKCEACGRIGRMKECSGCYAAWFCDKTCQGFAWKSHKVECSKWTEKAREVALAKKICV</sequence>
<evidence type="ECO:0000256" key="2">
    <source>
        <dbReference type="ARBA" id="ARBA00022771"/>
    </source>
</evidence>
<dbReference type="Pfam" id="PF01753">
    <property type="entry name" value="zf-MYND"/>
    <property type="match status" value="1"/>
</dbReference>
<proteinExistence type="predicted"/>
<protein>
    <submittedName>
        <fullName evidence="6">Zinc finger MYND domain-containing protein 10</fullName>
    </submittedName>
</protein>